<dbReference type="SUPFAM" id="SSF46565">
    <property type="entry name" value="Chaperone J-domain"/>
    <property type="match status" value="1"/>
</dbReference>
<protein>
    <recommendedName>
        <fullName evidence="1">J domain-containing protein</fullName>
    </recommendedName>
</protein>
<dbReference type="Pfam" id="PF00226">
    <property type="entry name" value="DnaJ"/>
    <property type="match status" value="1"/>
</dbReference>
<evidence type="ECO:0000313" key="2">
    <source>
        <dbReference type="EMBL" id="AJC12197.1"/>
    </source>
</evidence>
<dbReference type="PROSITE" id="PS50076">
    <property type="entry name" value="DNAJ_2"/>
    <property type="match status" value="1"/>
</dbReference>
<evidence type="ECO:0000313" key="3">
    <source>
        <dbReference type="Proteomes" id="UP000031121"/>
    </source>
</evidence>
<keyword evidence="3" id="KW-1185">Reference proteome</keyword>
<dbReference type="InterPro" id="IPR001623">
    <property type="entry name" value="DnaJ_domain"/>
</dbReference>
<dbReference type="STRING" id="1531429.JI75_05465"/>
<accession>A0A0A8BAM2</accession>
<evidence type="ECO:0000259" key="1">
    <source>
        <dbReference type="PROSITE" id="PS50076"/>
    </source>
</evidence>
<name>A0A0A8BAM2_9ACTN</name>
<reference evidence="3" key="1">
    <citation type="submission" date="2014-08" db="EMBL/GenBank/DDBJ databases">
        <title>Coriobacteriaceae sp. complete genome.</title>
        <authorList>
            <person name="Looft T."/>
            <person name="Bayles D.O."/>
            <person name="Stanton T.B."/>
        </authorList>
    </citation>
    <scope>NUCLEOTIDE SEQUENCE [LARGE SCALE GENOMIC DNA]</scope>
    <source>
        <strain evidence="3">68-1-3</strain>
    </source>
</reference>
<dbReference type="AlphaFoldDB" id="A0A0A8BAM2"/>
<dbReference type="Proteomes" id="UP000031121">
    <property type="component" value="Chromosome"/>
</dbReference>
<dbReference type="KEGG" id="cbac:JI75_05465"/>
<dbReference type="OrthoDB" id="9779889at2"/>
<dbReference type="PRINTS" id="PR00625">
    <property type="entry name" value="JDOMAIN"/>
</dbReference>
<dbReference type="InterPro" id="IPR036869">
    <property type="entry name" value="J_dom_sf"/>
</dbReference>
<feature type="domain" description="J" evidence="1">
    <location>
        <begin position="4"/>
        <end position="76"/>
    </location>
</feature>
<sequence>MSKTPYEILGVSPSASPDEIKKAYRKKARENHPDLNPGDEGAAARMNEINEAYDRLMNPDKYAREDARRRAQEAYARGGAAGPTQGAGYYGNPFAGGYTYTPGANGQGPRTYQGQNGWVYTTFTWEDIFGDYTYAGAGPRGIHPEASAGDSAAMRSAIDDINAENYARAKATLDGIAPKERTARWLYLASLANYGAGHTVLAYEQIRRAVQNDPGNVDYRRVLASFQTAGRAYEQEAQTRGFSLGTTGCLQCCCGLVALNLCIGSCSRIGAFSSLNGCQ</sequence>
<dbReference type="PANTHER" id="PTHR24074">
    <property type="entry name" value="CO-CHAPERONE PROTEIN DJLA"/>
    <property type="match status" value="1"/>
</dbReference>
<dbReference type="CDD" id="cd06257">
    <property type="entry name" value="DnaJ"/>
    <property type="match status" value="1"/>
</dbReference>
<gene>
    <name evidence="2" type="ORF">JI75_05465</name>
</gene>
<dbReference type="Gene3D" id="1.10.287.110">
    <property type="entry name" value="DnaJ domain"/>
    <property type="match status" value="1"/>
</dbReference>
<dbReference type="RefSeq" id="WP_039689346.1">
    <property type="nucleotide sequence ID" value="NZ_CP009302.1"/>
</dbReference>
<dbReference type="HOGENOM" id="CLU_083841_0_0_11"/>
<dbReference type="EMBL" id="CP009302">
    <property type="protein sequence ID" value="AJC12197.1"/>
    <property type="molecule type" value="Genomic_DNA"/>
</dbReference>
<dbReference type="SMART" id="SM00271">
    <property type="entry name" value="DnaJ"/>
    <property type="match status" value="1"/>
</dbReference>
<reference evidence="2 3" key="2">
    <citation type="journal article" date="2015" name="Genome Announc.">
        <title>Complete Genome Sequence of Coriobacteriaceae Strain 68-1-3, a Novel Mucus-Degrading Isolate from the Swine Intestinal Tract.</title>
        <authorList>
            <person name="Looft T."/>
            <person name="Bayles D.O."/>
            <person name="Alt D.P."/>
            <person name="Stanton T.B."/>
        </authorList>
    </citation>
    <scope>NUCLEOTIDE SEQUENCE [LARGE SCALE GENOMIC DNA]</scope>
    <source>
        <strain evidence="2 3">68-1-3</strain>
    </source>
</reference>
<organism evidence="2 3">
    <name type="scientific">Berryella intestinalis</name>
    <dbReference type="NCBI Taxonomy" id="1531429"/>
    <lineage>
        <taxon>Bacteria</taxon>
        <taxon>Bacillati</taxon>
        <taxon>Actinomycetota</taxon>
        <taxon>Coriobacteriia</taxon>
        <taxon>Eggerthellales</taxon>
        <taxon>Eggerthellaceae</taxon>
        <taxon>Berryella</taxon>
    </lineage>
</organism>
<proteinExistence type="predicted"/>
<dbReference type="InterPro" id="IPR050817">
    <property type="entry name" value="DjlA_DnaK_co-chaperone"/>
</dbReference>